<dbReference type="InterPro" id="IPR009057">
    <property type="entry name" value="Homeodomain-like_sf"/>
</dbReference>
<organism evidence="5 6">
    <name type="scientific">Artemisia annua</name>
    <name type="common">Sweet wormwood</name>
    <dbReference type="NCBI Taxonomy" id="35608"/>
    <lineage>
        <taxon>Eukaryota</taxon>
        <taxon>Viridiplantae</taxon>
        <taxon>Streptophyta</taxon>
        <taxon>Embryophyta</taxon>
        <taxon>Tracheophyta</taxon>
        <taxon>Spermatophyta</taxon>
        <taxon>Magnoliopsida</taxon>
        <taxon>eudicotyledons</taxon>
        <taxon>Gunneridae</taxon>
        <taxon>Pentapetalae</taxon>
        <taxon>asterids</taxon>
        <taxon>campanulids</taxon>
        <taxon>Asterales</taxon>
        <taxon>Asteraceae</taxon>
        <taxon>Asteroideae</taxon>
        <taxon>Anthemideae</taxon>
        <taxon>Artemisiinae</taxon>
        <taxon>Artemisia</taxon>
    </lineage>
</organism>
<protein>
    <submittedName>
        <fullName evidence="5">DNA helicase Pif1-like protein</fullName>
    </submittedName>
</protein>
<keyword evidence="1" id="KW-0805">Transcription regulation</keyword>
<dbReference type="PANTHER" id="PTHR31314">
    <property type="entry name" value="MYB FAMILY TRANSCRIPTION FACTOR PHL7-LIKE"/>
    <property type="match status" value="1"/>
</dbReference>
<dbReference type="GO" id="GO:0003700">
    <property type="term" value="F:DNA-binding transcription factor activity"/>
    <property type="evidence" value="ECO:0007669"/>
    <property type="project" value="InterPro"/>
</dbReference>
<feature type="region of interest" description="Disordered" evidence="4">
    <location>
        <begin position="140"/>
        <end position="169"/>
    </location>
</feature>
<sequence length="327" mass="38018">MDKNKKEKNKRGQEQVVTEKQTNIKKQKRKTWNAGLEKKFIDTVVKLGGSQAATPKKIKEHMKEDDITILELKKHIETFRQKTNTVDSFVKTRKQPSFVDTQDWTQQMIYYFKERWEDKERVKTTTTHDIAKDINTKTHVQKDPNMNKPVPKKRRKTNNDIGDKTEGSKRQKYTPWTWEMNKKFIDIVLKLGGCEDATPSKIIQCMKDDNLKISEVQNQFKERCKSMQGTDNQTPAEHKGISKEYIDIGNPTQTCKSCKAKLWRAETKTKGLKEEDSFSMCCKKGEVEIPKMATPPKELLELYTGNDKIKRKADATVMIMGFDKSIE</sequence>
<evidence type="ECO:0000313" key="5">
    <source>
        <dbReference type="EMBL" id="PWA74916.1"/>
    </source>
</evidence>
<feature type="compositionally biased region" description="Basic and acidic residues" evidence="4">
    <location>
        <begin position="1"/>
        <end position="13"/>
    </location>
</feature>
<name>A0A2U1NN57_ARTAN</name>
<evidence type="ECO:0000256" key="4">
    <source>
        <dbReference type="SAM" id="MobiDB-lite"/>
    </source>
</evidence>
<dbReference type="NCBIfam" id="TIGR01557">
    <property type="entry name" value="myb_SHAQKYF"/>
    <property type="match status" value="1"/>
</dbReference>
<dbReference type="EMBL" id="PKPP01002491">
    <property type="protein sequence ID" value="PWA74916.1"/>
    <property type="molecule type" value="Genomic_DNA"/>
</dbReference>
<feature type="region of interest" description="Disordered" evidence="4">
    <location>
        <begin position="1"/>
        <end position="30"/>
    </location>
</feature>
<dbReference type="Proteomes" id="UP000245207">
    <property type="component" value="Unassembled WGS sequence"/>
</dbReference>
<keyword evidence="5" id="KW-0378">Hydrolase</keyword>
<dbReference type="GO" id="GO:0004386">
    <property type="term" value="F:helicase activity"/>
    <property type="evidence" value="ECO:0007669"/>
    <property type="project" value="UniProtKB-KW"/>
</dbReference>
<feature type="compositionally biased region" description="Basic and acidic residues" evidence="4">
    <location>
        <begin position="157"/>
        <end position="169"/>
    </location>
</feature>
<evidence type="ECO:0000256" key="1">
    <source>
        <dbReference type="ARBA" id="ARBA00023015"/>
    </source>
</evidence>
<keyword evidence="3" id="KW-0539">Nucleus</keyword>
<keyword evidence="5" id="KW-0547">Nucleotide-binding</keyword>
<proteinExistence type="predicted"/>
<gene>
    <name evidence="5" type="ORF">CTI12_AA227350</name>
</gene>
<dbReference type="SUPFAM" id="SSF46689">
    <property type="entry name" value="Homeodomain-like"/>
    <property type="match status" value="1"/>
</dbReference>
<keyword evidence="5" id="KW-0347">Helicase</keyword>
<evidence type="ECO:0000313" key="6">
    <source>
        <dbReference type="Proteomes" id="UP000245207"/>
    </source>
</evidence>
<dbReference type="Gene3D" id="1.10.10.60">
    <property type="entry name" value="Homeodomain-like"/>
    <property type="match status" value="2"/>
</dbReference>
<dbReference type="InterPro" id="IPR046955">
    <property type="entry name" value="PHR1-like"/>
</dbReference>
<keyword evidence="6" id="KW-1185">Reference proteome</keyword>
<keyword evidence="2" id="KW-0804">Transcription</keyword>
<dbReference type="PANTHER" id="PTHR31314:SF7">
    <property type="entry name" value="MYB FAMILY TRANSCRIPTION FACTOR PHL5"/>
    <property type="match status" value="1"/>
</dbReference>
<dbReference type="AlphaFoldDB" id="A0A2U1NN57"/>
<reference evidence="5 6" key="1">
    <citation type="journal article" date="2018" name="Mol. Plant">
        <title>The genome of Artemisia annua provides insight into the evolution of Asteraceae family and artemisinin biosynthesis.</title>
        <authorList>
            <person name="Shen Q."/>
            <person name="Zhang L."/>
            <person name="Liao Z."/>
            <person name="Wang S."/>
            <person name="Yan T."/>
            <person name="Shi P."/>
            <person name="Liu M."/>
            <person name="Fu X."/>
            <person name="Pan Q."/>
            <person name="Wang Y."/>
            <person name="Lv Z."/>
            <person name="Lu X."/>
            <person name="Zhang F."/>
            <person name="Jiang W."/>
            <person name="Ma Y."/>
            <person name="Chen M."/>
            <person name="Hao X."/>
            <person name="Li L."/>
            <person name="Tang Y."/>
            <person name="Lv G."/>
            <person name="Zhou Y."/>
            <person name="Sun X."/>
            <person name="Brodelius P.E."/>
            <person name="Rose J.K.C."/>
            <person name="Tang K."/>
        </authorList>
    </citation>
    <scope>NUCLEOTIDE SEQUENCE [LARGE SCALE GENOMIC DNA]</scope>
    <source>
        <strain evidence="6">cv. Huhao1</strain>
        <tissue evidence="5">Leaf</tissue>
    </source>
</reference>
<keyword evidence="5" id="KW-0067">ATP-binding</keyword>
<dbReference type="GO" id="GO:0003677">
    <property type="term" value="F:DNA binding"/>
    <property type="evidence" value="ECO:0007669"/>
    <property type="project" value="InterPro"/>
</dbReference>
<evidence type="ECO:0000256" key="3">
    <source>
        <dbReference type="ARBA" id="ARBA00023242"/>
    </source>
</evidence>
<dbReference type="InterPro" id="IPR006447">
    <property type="entry name" value="Myb_dom_plants"/>
</dbReference>
<accession>A0A2U1NN57</accession>
<evidence type="ECO:0000256" key="2">
    <source>
        <dbReference type="ARBA" id="ARBA00023163"/>
    </source>
</evidence>
<comment type="caution">
    <text evidence="5">The sequence shown here is derived from an EMBL/GenBank/DDBJ whole genome shotgun (WGS) entry which is preliminary data.</text>
</comment>